<dbReference type="EMBL" id="JARIHO010000118">
    <property type="protein sequence ID" value="KAJ7302303.1"/>
    <property type="molecule type" value="Genomic_DNA"/>
</dbReference>
<name>A0AAD6YZC9_9AGAR</name>
<keyword evidence="3" id="KW-1185">Reference proteome</keyword>
<accession>A0AAD6YZC9</accession>
<comment type="caution">
    <text evidence="2">The sequence shown here is derived from an EMBL/GenBank/DDBJ whole genome shotgun (WGS) entry which is preliminary data.</text>
</comment>
<proteinExistence type="predicted"/>
<evidence type="ECO:0000313" key="3">
    <source>
        <dbReference type="Proteomes" id="UP001218218"/>
    </source>
</evidence>
<sequence length="582" mass="62676">MSNNASSTSTSTFTSALAIASTQVAVGLVATAISLPILPTSATIELTEVSPTIPETGSATLPESIANSTQVLEKPTQSNSNKRFQEQTLNSDDSQPIQTSNAATFLQRISLGVPNDNELISVSSAETVSQRIPLGGGRDRVPRAAADDVALAANVTPYESAAPVITTLARHASDPPIGHEILAQEAEWEAQERRWDAEWQVEIQKLKAMGTQPTNENQVSLPSPAQPWVRSIFGTEYLLSSEGAALGPEIGSSDSESGRITVFDESEDQTQEASTPDSNTEMRDAPDARELNAVLTGIGDVQATQLESALLRKKVAWEEEREREKLSEMQEKEENNIEWSVDTHQSPSMHLASDASPALASPTASLDLVQIVSTSVYFSQLTLESASPSTFAPTPTPTPTPTCQIPPQLSPPPAPAEVTGVAEPDTHLELLARLSQTWEDLRGEVAALRAELHADSLRAQPELTRLEERVKLLEEGAREPSASSWTSDHAATRPYPTPESRARRSPSLRRNTAAVRARGHPLQHLIGGNGDVDGDGNTQMDVDAQILPVPATRYTVVAESWKEDVLPPRARKFSNAGRMGRI</sequence>
<organism evidence="2 3">
    <name type="scientific">Mycena albidolilacea</name>
    <dbReference type="NCBI Taxonomy" id="1033008"/>
    <lineage>
        <taxon>Eukaryota</taxon>
        <taxon>Fungi</taxon>
        <taxon>Dikarya</taxon>
        <taxon>Basidiomycota</taxon>
        <taxon>Agaricomycotina</taxon>
        <taxon>Agaricomycetes</taxon>
        <taxon>Agaricomycetidae</taxon>
        <taxon>Agaricales</taxon>
        <taxon>Marasmiineae</taxon>
        <taxon>Mycenaceae</taxon>
        <taxon>Mycena</taxon>
    </lineage>
</organism>
<dbReference type="AlphaFoldDB" id="A0AAD6YZC9"/>
<feature type="region of interest" description="Disordered" evidence="1">
    <location>
        <begin position="71"/>
        <end position="97"/>
    </location>
</feature>
<feature type="region of interest" description="Disordered" evidence="1">
    <location>
        <begin position="262"/>
        <end position="284"/>
    </location>
</feature>
<feature type="region of interest" description="Disordered" evidence="1">
    <location>
        <begin position="475"/>
        <end position="537"/>
    </location>
</feature>
<evidence type="ECO:0000256" key="1">
    <source>
        <dbReference type="SAM" id="MobiDB-lite"/>
    </source>
</evidence>
<gene>
    <name evidence="2" type="ORF">DFH08DRAFT_905668</name>
</gene>
<protein>
    <submittedName>
        <fullName evidence="2">Uncharacterized protein</fullName>
    </submittedName>
</protein>
<evidence type="ECO:0000313" key="2">
    <source>
        <dbReference type="EMBL" id="KAJ7302303.1"/>
    </source>
</evidence>
<dbReference type="Proteomes" id="UP001218218">
    <property type="component" value="Unassembled WGS sequence"/>
</dbReference>
<reference evidence="2" key="1">
    <citation type="submission" date="2023-03" db="EMBL/GenBank/DDBJ databases">
        <title>Massive genome expansion in bonnet fungi (Mycena s.s.) driven by repeated elements and novel gene families across ecological guilds.</title>
        <authorList>
            <consortium name="Lawrence Berkeley National Laboratory"/>
            <person name="Harder C.B."/>
            <person name="Miyauchi S."/>
            <person name="Viragh M."/>
            <person name="Kuo A."/>
            <person name="Thoen E."/>
            <person name="Andreopoulos B."/>
            <person name="Lu D."/>
            <person name="Skrede I."/>
            <person name="Drula E."/>
            <person name="Henrissat B."/>
            <person name="Morin E."/>
            <person name="Kohler A."/>
            <person name="Barry K."/>
            <person name="LaButti K."/>
            <person name="Morin E."/>
            <person name="Salamov A."/>
            <person name="Lipzen A."/>
            <person name="Mereny Z."/>
            <person name="Hegedus B."/>
            <person name="Baldrian P."/>
            <person name="Stursova M."/>
            <person name="Weitz H."/>
            <person name="Taylor A."/>
            <person name="Grigoriev I.V."/>
            <person name="Nagy L.G."/>
            <person name="Martin F."/>
            <person name="Kauserud H."/>
        </authorList>
    </citation>
    <scope>NUCLEOTIDE SEQUENCE</scope>
    <source>
        <strain evidence="2">CBHHK002</strain>
    </source>
</reference>